<name>A0ABU0AD41_9BACI</name>
<reference evidence="2 3" key="1">
    <citation type="submission" date="2023-07" db="EMBL/GenBank/DDBJ databases">
        <title>Genomic Encyclopedia of Type Strains, Phase IV (KMG-IV): sequencing the most valuable type-strain genomes for metagenomic binning, comparative biology and taxonomic classification.</title>
        <authorList>
            <person name="Goeker M."/>
        </authorList>
    </citation>
    <scope>NUCLEOTIDE SEQUENCE [LARGE SCALE GENOMIC DNA]</scope>
    <source>
        <strain evidence="2 3">DSM 23494</strain>
    </source>
</reference>
<feature type="region of interest" description="Disordered" evidence="1">
    <location>
        <begin position="1"/>
        <end position="43"/>
    </location>
</feature>
<gene>
    <name evidence="2" type="ORF">J2S17_001046</name>
</gene>
<dbReference type="Proteomes" id="UP001238088">
    <property type="component" value="Unassembled WGS sequence"/>
</dbReference>
<feature type="compositionally biased region" description="Basic and acidic residues" evidence="1">
    <location>
        <begin position="1"/>
        <end position="10"/>
    </location>
</feature>
<sequence>MTRQTIDGKVDWSTWRGNQPLSRKATKYTKTANKKDQKVGKAT</sequence>
<protein>
    <submittedName>
        <fullName evidence="2">Uncharacterized protein</fullName>
    </submittedName>
</protein>
<evidence type="ECO:0000313" key="2">
    <source>
        <dbReference type="EMBL" id="MDQ0269176.1"/>
    </source>
</evidence>
<evidence type="ECO:0000313" key="3">
    <source>
        <dbReference type="Proteomes" id="UP001238088"/>
    </source>
</evidence>
<dbReference type="EMBL" id="JAUSUB010000003">
    <property type="protein sequence ID" value="MDQ0269176.1"/>
    <property type="molecule type" value="Genomic_DNA"/>
</dbReference>
<evidence type="ECO:0000256" key="1">
    <source>
        <dbReference type="SAM" id="MobiDB-lite"/>
    </source>
</evidence>
<comment type="caution">
    <text evidence="2">The sequence shown here is derived from an EMBL/GenBank/DDBJ whole genome shotgun (WGS) entry which is preliminary data.</text>
</comment>
<feature type="compositionally biased region" description="Basic and acidic residues" evidence="1">
    <location>
        <begin position="33"/>
        <end position="43"/>
    </location>
</feature>
<keyword evidence="3" id="KW-1185">Reference proteome</keyword>
<accession>A0ABU0AD41</accession>
<proteinExistence type="predicted"/>
<dbReference type="RefSeq" id="WP_307472538.1">
    <property type="nucleotide sequence ID" value="NZ_JAUSUB010000003.1"/>
</dbReference>
<organism evidence="2 3">
    <name type="scientific">Cytobacillus purgationiresistens</name>
    <dbReference type="NCBI Taxonomy" id="863449"/>
    <lineage>
        <taxon>Bacteria</taxon>
        <taxon>Bacillati</taxon>
        <taxon>Bacillota</taxon>
        <taxon>Bacilli</taxon>
        <taxon>Bacillales</taxon>
        <taxon>Bacillaceae</taxon>
        <taxon>Cytobacillus</taxon>
    </lineage>
</organism>